<dbReference type="SUPFAM" id="SSF46689">
    <property type="entry name" value="Homeodomain-like"/>
    <property type="match status" value="1"/>
</dbReference>
<protein>
    <submittedName>
        <fullName evidence="4">TetR family transcriptional regulator</fullName>
    </submittedName>
</protein>
<keyword evidence="1 2" id="KW-0238">DNA-binding</keyword>
<reference evidence="4 5" key="1">
    <citation type="submission" date="2017-08" db="EMBL/GenBank/DDBJ databases">
        <title>Halovibrio sewagensis sp. nov., isolated from wastewater of high salinity.</title>
        <authorList>
            <person name="Dong X."/>
            <person name="Zhang G."/>
        </authorList>
    </citation>
    <scope>NUCLEOTIDE SEQUENCE [LARGE SCALE GENOMIC DNA]</scope>
    <source>
        <strain evidence="4 5">YL5-2</strain>
    </source>
</reference>
<dbReference type="AlphaFoldDB" id="A0A2A2FC43"/>
<dbReference type="InterPro" id="IPR001647">
    <property type="entry name" value="HTH_TetR"/>
</dbReference>
<proteinExistence type="predicted"/>
<dbReference type="InterPro" id="IPR050692">
    <property type="entry name" value="HTH_transcr_repressor_FabR"/>
</dbReference>
<evidence type="ECO:0000256" key="2">
    <source>
        <dbReference type="PROSITE-ProRule" id="PRU00335"/>
    </source>
</evidence>
<dbReference type="Pfam" id="PF00440">
    <property type="entry name" value="TetR_N"/>
    <property type="match status" value="1"/>
</dbReference>
<feature type="domain" description="HTH tetR-type" evidence="3">
    <location>
        <begin position="10"/>
        <end position="71"/>
    </location>
</feature>
<dbReference type="RefSeq" id="WP_095616398.1">
    <property type="nucleotide sequence ID" value="NZ_NSKD01000001.1"/>
</dbReference>
<evidence type="ECO:0000313" key="4">
    <source>
        <dbReference type="EMBL" id="PAU82304.1"/>
    </source>
</evidence>
<dbReference type="PROSITE" id="PS50977">
    <property type="entry name" value="HTH_TETR_2"/>
    <property type="match status" value="1"/>
</dbReference>
<dbReference type="PANTHER" id="PTHR47752:SF1">
    <property type="entry name" value="HTH-TYPE TRANSCRIPTIONAL REPRESSOR FABR"/>
    <property type="match status" value="1"/>
</dbReference>
<dbReference type="OrthoDB" id="8617654at2"/>
<organism evidence="4 5">
    <name type="scientific">Halovibrio salipaludis</name>
    <dbReference type="NCBI Taxonomy" id="2032626"/>
    <lineage>
        <taxon>Bacteria</taxon>
        <taxon>Pseudomonadati</taxon>
        <taxon>Pseudomonadota</taxon>
        <taxon>Gammaproteobacteria</taxon>
        <taxon>Oceanospirillales</taxon>
        <taxon>Halomonadaceae</taxon>
        <taxon>Halovibrio</taxon>
    </lineage>
</organism>
<name>A0A2A2FC43_9GAMM</name>
<dbReference type="Proteomes" id="UP000218896">
    <property type="component" value="Unassembled WGS sequence"/>
</dbReference>
<dbReference type="Gene3D" id="1.10.357.10">
    <property type="entry name" value="Tetracycline Repressor, domain 2"/>
    <property type="match status" value="1"/>
</dbReference>
<dbReference type="Gene3D" id="1.10.10.60">
    <property type="entry name" value="Homeodomain-like"/>
    <property type="match status" value="1"/>
</dbReference>
<keyword evidence="5" id="KW-1185">Reference proteome</keyword>
<evidence type="ECO:0000259" key="3">
    <source>
        <dbReference type="PROSITE" id="PS50977"/>
    </source>
</evidence>
<dbReference type="GO" id="GO:0003677">
    <property type="term" value="F:DNA binding"/>
    <property type="evidence" value="ECO:0007669"/>
    <property type="project" value="UniProtKB-UniRule"/>
</dbReference>
<sequence>MIGPGTQSIPEGKMKLLQASLRLVTSSRSISSLGIRELAREAGLNPNTFYRHFSDLDDFGLFVLECIASEVKRQVRRLRTAAATSDQAAHDSVYFVYEYFRVNPAVVMVAVRELHGPSLVLRQALARQLEEAASEMADDVTERELVPQVDRTTVLDIARTVVRFMLFRGMDYIEYPEQQKAIQKETERFLRRQFMGAMAEILSPGLDARLAGS</sequence>
<dbReference type="InterPro" id="IPR009057">
    <property type="entry name" value="Homeodomain-like_sf"/>
</dbReference>
<feature type="DNA-binding region" description="H-T-H motif" evidence="2">
    <location>
        <begin position="34"/>
        <end position="53"/>
    </location>
</feature>
<gene>
    <name evidence="4" type="ORF">CK501_03930</name>
</gene>
<evidence type="ECO:0000313" key="5">
    <source>
        <dbReference type="Proteomes" id="UP000218896"/>
    </source>
</evidence>
<comment type="caution">
    <text evidence="4">The sequence shown here is derived from an EMBL/GenBank/DDBJ whole genome shotgun (WGS) entry which is preliminary data.</text>
</comment>
<evidence type="ECO:0000256" key="1">
    <source>
        <dbReference type="ARBA" id="ARBA00023125"/>
    </source>
</evidence>
<dbReference type="EMBL" id="NSKD01000001">
    <property type="protein sequence ID" value="PAU82304.1"/>
    <property type="molecule type" value="Genomic_DNA"/>
</dbReference>
<dbReference type="PANTHER" id="PTHR47752">
    <property type="entry name" value="HTH-TYPE TRANSCRIPTIONAL REPRESSOR FABR"/>
    <property type="match status" value="1"/>
</dbReference>
<accession>A0A2A2FC43</accession>